<sequence length="54" mass="5911">MKYTIEIEVDYNEAADPAGLTSLIQQKLSDAFMSTLGVIGFRVEGFSPAEEEVV</sequence>
<dbReference type="RefSeq" id="YP_009808198.1">
    <property type="nucleotide sequence ID" value="NC_048038.1"/>
</dbReference>
<dbReference type="Proteomes" id="UP000261846">
    <property type="component" value="Segment"/>
</dbReference>
<organism evidence="1 2">
    <name type="scientific">Microbacterium phage Neferthena</name>
    <dbReference type="NCBI Taxonomy" id="2301539"/>
    <lineage>
        <taxon>Viruses</taxon>
        <taxon>Duplodnaviria</taxon>
        <taxon>Heunggongvirae</taxon>
        <taxon>Uroviricota</taxon>
        <taxon>Caudoviricetes</taxon>
        <taxon>Neferthenavirus</taxon>
        <taxon>Neferthenavirus neferthena</taxon>
    </lineage>
</organism>
<dbReference type="EMBL" id="MH697589">
    <property type="protein sequence ID" value="AXQ52886.1"/>
    <property type="molecule type" value="Genomic_DNA"/>
</dbReference>
<reference evidence="1 2" key="1">
    <citation type="submission" date="2018-07" db="EMBL/GenBank/DDBJ databases">
        <authorList>
            <person name="Bray K.S."/>
            <person name="Carr Z.A."/>
            <person name="Cox A."/>
            <person name="Croney S.M."/>
            <person name="Francisco T.J."/>
            <person name="Gragg K.N."/>
            <person name="Gress-Byrd C.M."/>
            <person name="Holcomb E.R."/>
            <person name="Justice T.A."/>
            <person name="Latham E.D."/>
            <person name="Lovell F.C."/>
            <person name="Miller H.N."/>
            <person name="Quesada C."/>
            <person name="Radey J."/>
            <person name="Robinson P.M."/>
            <person name="Scott K.N."/>
            <person name="Smith C.E."/>
            <person name="Stamey B.D."/>
            <person name="Stanley G.P."/>
            <person name="Suchonic E.A."/>
            <person name="Taylor K.N."/>
            <person name="Weindel N.A."/>
            <person name="Wiseman B.T."/>
            <person name="Eckardt M.A."/>
            <person name="Gainey M.D."/>
            <person name="Wallen J.R."/>
            <person name="Garlena R.A."/>
            <person name="Russell D.A."/>
            <person name="Pope W.H."/>
            <person name="Jacobs-Sera D."/>
            <person name="Hatfull G.F."/>
        </authorList>
    </citation>
    <scope>NUCLEOTIDE SEQUENCE [LARGE SCALE GENOMIC DNA]</scope>
</reference>
<keyword evidence="2" id="KW-1185">Reference proteome</keyword>
<dbReference type="GeneID" id="54999096"/>
<evidence type="ECO:0000313" key="2">
    <source>
        <dbReference type="Proteomes" id="UP000261846"/>
    </source>
</evidence>
<evidence type="ECO:0000313" key="1">
    <source>
        <dbReference type="EMBL" id="AXQ52886.1"/>
    </source>
</evidence>
<protein>
    <submittedName>
        <fullName evidence="1">Uncharacterized protein</fullName>
    </submittedName>
</protein>
<accession>A0A385D3K8</accession>
<dbReference type="KEGG" id="vg:54999096"/>
<proteinExistence type="predicted"/>
<gene>
    <name evidence="1" type="primary">22</name>
    <name evidence="1" type="ORF">SEA_NEFERTHENA_22</name>
</gene>
<name>A0A385D3K8_9CAUD</name>